<gene>
    <name evidence="1" type="ORF">H8D96_10730</name>
</gene>
<accession>A0A8J6TT01</accession>
<name>A0A8J6TT01_9BACT</name>
<sequence length="228" mass="26245">MINISLLFLDQTLKNTYLKCLKIYSTNSQLTLPEFYAPETPINTHRKEYLVSEAMKRTCYNKRKVIVIGVNKQETEERDINCGRFKSLADFMPYPVNVPEVLSKLLNNNIQIELECGCTVFGIKGKQLFSGRLLDNICHDINNILPLAIEVSDIDKLINITNRLDILNKLFIPSQDKKRIDKFISELKDLQEIAIKSDLNLFKSEYEKFRNKKATLLKGFPHIGGTSK</sequence>
<dbReference type="Proteomes" id="UP000605201">
    <property type="component" value="Unassembled WGS sequence"/>
</dbReference>
<protein>
    <submittedName>
        <fullName evidence="1">Uncharacterized protein</fullName>
    </submittedName>
</protein>
<evidence type="ECO:0000313" key="1">
    <source>
        <dbReference type="EMBL" id="MBC8432382.1"/>
    </source>
</evidence>
<dbReference type="AlphaFoldDB" id="A0A8J6TT01"/>
<reference evidence="1 2" key="1">
    <citation type="submission" date="2020-08" db="EMBL/GenBank/DDBJ databases">
        <title>Bridging the membrane lipid divide: bacteria of the FCB group superphylum have the potential to synthesize archaeal ether lipids.</title>
        <authorList>
            <person name="Villanueva L."/>
            <person name="Von Meijenfeldt F.A.B."/>
            <person name="Westbye A.B."/>
            <person name="Yadav S."/>
            <person name="Hopmans E.C."/>
            <person name="Dutilh B.E."/>
            <person name="Sinninghe Damste J.S."/>
        </authorList>
    </citation>
    <scope>NUCLEOTIDE SEQUENCE [LARGE SCALE GENOMIC DNA]</scope>
    <source>
        <strain evidence="1">NIOZ-UU17</strain>
    </source>
</reference>
<evidence type="ECO:0000313" key="2">
    <source>
        <dbReference type="Proteomes" id="UP000605201"/>
    </source>
</evidence>
<comment type="caution">
    <text evidence="1">The sequence shown here is derived from an EMBL/GenBank/DDBJ whole genome shotgun (WGS) entry which is preliminary data.</text>
</comment>
<organism evidence="1 2">
    <name type="scientific">Candidatus Desulfatibia vada</name>
    <dbReference type="NCBI Taxonomy" id="2841696"/>
    <lineage>
        <taxon>Bacteria</taxon>
        <taxon>Pseudomonadati</taxon>
        <taxon>Thermodesulfobacteriota</taxon>
        <taxon>Desulfobacteria</taxon>
        <taxon>Desulfobacterales</taxon>
        <taxon>Desulfobacterales incertae sedis</taxon>
        <taxon>Candidatus Desulfatibia</taxon>
    </lineage>
</organism>
<proteinExistence type="predicted"/>
<dbReference type="EMBL" id="JACNIG010000220">
    <property type="protein sequence ID" value="MBC8432382.1"/>
    <property type="molecule type" value="Genomic_DNA"/>
</dbReference>